<gene>
    <name evidence="1" type="ORF">OM074_04000</name>
</gene>
<evidence type="ECO:0000313" key="1">
    <source>
        <dbReference type="EMBL" id="MCW3804776.1"/>
    </source>
</evidence>
<dbReference type="SUPFAM" id="SSF51126">
    <property type="entry name" value="Pectin lyase-like"/>
    <property type="match status" value="1"/>
</dbReference>
<accession>A0AAE3MBK6</accession>
<dbReference type="Proteomes" id="UP001207408">
    <property type="component" value="Unassembled WGS sequence"/>
</dbReference>
<reference evidence="1" key="1">
    <citation type="submission" date="2022-10" db="EMBL/GenBank/DDBJ databases">
        <authorList>
            <person name="Yu W.X."/>
        </authorList>
    </citation>
    <scope>NUCLEOTIDE SEQUENCE</scope>
    <source>
        <strain evidence="1">D04</strain>
    </source>
</reference>
<proteinExistence type="predicted"/>
<dbReference type="InterPro" id="IPR022208">
    <property type="entry name" value="DUF3737"/>
</dbReference>
<dbReference type="InterPro" id="IPR011050">
    <property type="entry name" value="Pectin_lyase_fold/virulence"/>
</dbReference>
<dbReference type="Pfam" id="PF12541">
    <property type="entry name" value="DUF3737"/>
    <property type="match status" value="1"/>
</dbReference>
<comment type="caution">
    <text evidence="1">The sequence shown here is derived from an EMBL/GenBank/DDBJ whole genome shotgun (WGS) entry which is preliminary data.</text>
</comment>
<sequence>MNIIENKSFQGERPLFASNNVQLENVKIYTGESALKESNNVNAINCVFMGKYPFWHNSHTVIDDSLFTEGGRAAIWYCDDLRMVNTRVEAPKMFREIDGLYIQNVKLTDAQECTWWCKNVEFKDVEVNNGDYIFKNCENIKIDNLTLQGNYSFQYTKNVEIRNSYLKTKDAFWNTENVTVYDSVIEGEYLGWHSKNLRLVNCIIAGTQPLCYAQNLIMENCEMKEDADLAFEYSSLIAEIKGSIASIKNPRSGEILADNIGEIIIDENCKKPGDCLIKVKDEVNV</sequence>
<dbReference type="InterPro" id="IPR012334">
    <property type="entry name" value="Pectin_lyas_fold"/>
</dbReference>
<dbReference type="Gene3D" id="2.160.20.10">
    <property type="entry name" value="Single-stranded right-handed beta-helix, Pectin lyase-like"/>
    <property type="match status" value="1"/>
</dbReference>
<keyword evidence="2" id="KW-1185">Reference proteome</keyword>
<dbReference type="RefSeq" id="WP_301197998.1">
    <property type="nucleotide sequence ID" value="NZ_JAPDPI010000005.1"/>
</dbReference>
<protein>
    <submittedName>
        <fullName evidence="1">DUF3737 family protein</fullName>
    </submittedName>
</protein>
<name>A0AAE3MBK6_9BACT</name>
<dbReference type="AlphaFoldDB" id="A0AAE3MBK6"/>
<evidence type="ECO:0000313" key="2">
    <source>
        <dbReference type="Proteomes" id="UP001207408"/>
    </source>
</evidence>
<dbReference type="EMBL" id="JAPDPI010000005">
    <property type="protein sequence ID" value="MCW3804776.1"/>
    <property type="molecule type" value="Genomic_DNA"/>
</dbReference>
<organism evidence="1 2">
    <name type="scientific">Plebeiibacterium marinum</name>
    <dbReference type="NCBI Taxonomy" id="2992111"/>
    <lineage>
        <taxon>Bacteria</taxon>
        <taxon>Pseudomonadati</taxon>
        <taxon>Bacteroidota</taxon>
        <taxon>Bacteroidia</taxon>
        <taxon>Marinilabiliales</taxon>
        <taxon>Marinilabiliaceae</taxon>
        <taxon>Plebeiibacterium</taxon>
    </lineage>
</organism>